<gene>
    <name evidence="1" type="ORF">PDE001_LOCUS7795</name>
</gene>
<sequence length="102" mass="11231">MTATNRISKKTCVDASKATCLSLLLPENSASTVERRLRQQVIRSSLPRFNEEDDADESDTTTTLGGAIPSLERHYVEFAIGFETLMHILGVADLLREAMTAC</sequence>
<dbReference type="Proteomes" id="UP001162029">
    <property type="component" value="Unassembled WGS sequence"/>
</dbReference>
<accession>A0AAV0UWU2</accession>
<comment type="caution">
    <text evidence="1">The sequence shown here is derived from an EMBL/GenBank/DDBJ whole genome shotgun (WGS) entry which is preliminary data.</text>
</comment>
<proteinExistence type="predicted"/>
<reference evidence="1" key="1">
    <citation type="submission" date="2022-12" db="EMBL/GenBank/DDBJ databases">
        <authorList>
            <person name="Webb A."/>
        </authorList>
    </citation>
    <scope>NUCLEOTIDE SEQUENCE</scope>
    <source>
        <strain evidence="1">Pd1</strain>
    </source>
</reference>
<protein>
    <submittedName>
        <fullName evidence="1">Uncharacterized protein</fullName>
    </submittedName>
</protein>
<organism evidence="1 2">
    <name type="scientific">Peronospora destructor</name>
    <dbReference type="NCBI Taxonomy" id="86335"/>
    <lineage>
        <taxon>Eukaryota</taxon>
        <taxon>Sar</taxon>
        <taxon>Stramenopiles</taxon>
        <taxon>Oomycota</taxon>
        <taxon>Peronosporomycetes</taxon>
        <taxon>Peronosporales</taxon>
        <taxon>Peronosporaceae</taxon>
        <taxon>Peronospora</taxon>
    </lineage>
</organism>
<dbReference type="EMBL" id="CANTFM010001577">
    <property type="protein sequence ID" value="CAI5741391.1"/>
    <property type="molecule type" value="Genomic_DNA"/>
</dbReference>
<name>A0AAV0UWU2_9STRA</name>
<dbReference type="AlphaFoldDB" id="A0AAV0UWU2"/>
<keyword evidence="2" id="KW-1185">Reference proteome</keyword>
<evidence type="ECO:0000313" key="2">
    <source>
        <dbReference type="Proteomes" id="UP001162029"/>
    </source>
</evidence>
<evidence type="ECO:0000313" key="1">
    <source>
        <dbReference type="EMBL" id="CAI5741391.1"/>
    </source>
</evidence>